<feature type="domain" description="CN hydrolase" evidence="1">
    <location>
        <begin position="4"/>
        <end position="267"/>
    </location>
</feature>
<dbReference type="EMBL" id="BFAG01000016">
    <property type="protein sequence ID" value="GBF07696.1"/>
    <property type="molecule type" value="Genomic_DNA"/>
</dbReference>
<dbReference type="InterPro" id="IPR003010">
    <property type="entry name" value="C-N_Hydrolase"/>
</dbReference>
<sequence length="311" mass="33550">MTVLRVAAAAYPVDFHPDWGAYEAKVSGWVADAAGRGANLLVFPEYAPLELVSLLPPELHHDILPMRPALQAFLPGFTALHARLARQHGVGIVAGSFPVASGEGFVNRAHVFGPDGQASHQDKLMMTRFEAEEWFIGPGGGVRVFEMPLPGGETLRFGVAICYDSEFPTLARRLAEGGAELLVVPSFTGLRSGYTRVRVGSMARALENQLYAVHAPLIADAGWTYAVEQATGRAAVYAPADLDLPEDGVVAQGEWNVPGWLVTDLDLSLTRRVRAEGHVLNWRDRAVAESRPTPAEVVPLGEAARVEETRA</sequence>
<dbReference type="GO" id="GO:0016746">
    <property type="term" value="F:acyltransferase activity"/>
    <property type="evidence" value="ECO:0007669"/>
    <property type="project" value="UniProtKB-KW"/>
</dbReference>
<organism evidence="2 3">
    <name type="scientific">Deinococcus aerius</name>
    <dbReference type="NCBI Taxonomy" id="200253"/>
    <lineage>
        <taxon>Bacteria</taxon>
        <taxon>Thermotogati</taxon>
        <taxon>Deinococcota</taxon>
        <taxon>Deinococci</taxon>
        <taxon>Deinococcales</taxon>
        <taxon>Deinococcaceae</taxon>
        <taxon>Deinococcus</taxon>
    </lineage>
</organism>
<dbReference type="AlphaFoldDB" id="A0A2I9D9W7"/>
<dbReference type="SUPFAM" id="SSF56317">
    <property type="entry name" value="Carbon-nitrogen hydrolase"/>
    <property type="match status" value="1"/>
</dbReference>
<keyword evidence="2" id="KW-0449">Lipoprotein</keyword>
<reference evidence="3" key="1">
    <citation type="submission" date="2018-01" db="EMBL/GenBank/DDBJ databases">
        <title>Draft Genome Sequence of the Radioresistant Bacterium Deinococcus aerius TR0125, Isolated from the Higher Atmosphere above Japan.</title>
        <authorList>
            <person name="Satoh K."/>
            <person name="Arai H."/>
            <person name="Sanzen T."/>
            <person name="Kawaguchi Y."/>
            <person name="Hayashi H."/>
            <person name="Yokobori S."/>
            <person name="Yamagishi A."/>
            <person name="Oono Y."/>
            <person name="Narumi I."/>
        </authorList>
    </citation>
    <scope>NUCLEOTIDE SEQUENCE [LARGE SCALE GENOMIC DNA]</scope>
    <source>
        <strain evidence="3">TR0125</strain>
    </source>
</reference>
<dbReference type="Proteomes" id="UP000236569">
    <property type="component" value="Unassembled WGS sequence"/>
</dbReference>
<name>A0A2I9D9W7_9DEIO</name>
<evidence type="ECO:0000259" key="1">
    <source>
        <dbReference type="PROSITE" id="PS50263"/>
    </source>
</evidence>
<dbReference type="OrthoDB" id="9811121at2"/>
<dbReference type="Pfam" id="PF00795">
    <property type="entry name" value="CN_hydrolase"/>
    <property type="match status" value="1"/>
</dbReference>
<keyword evidence="2" id="KW-0808">Transferase</keyword>
<dbReference type="PANTHER" id="PTHR23088:SF50">
    <property type="entry name" value="HYDROLASE YHCX"/>
    <property type="match status" value="1"/>
</dbReference>
<dbReference type="CDD" id="cd07574">
    <property type="entry name" value="nitrilase_Rim1_like"/>
    <property type="match status" value="1"/>
</dbReference>
<gene>
    <name evidence="2" type="ORF">DAERI_160074</name>
</gene>
<dbReference type="PANTHER" id="PTHR23088">
    <property type="entry name" value="NITRILASE-RELATED"/>
    <property type="match status" value="1"/>
</dbReference>
<evidence type="ECO:0000313" key="3">
    <source>
        <dbReference type="Proteomes" id="UP000236569"/>
    </source>
</evidence>
<dbReference type="PROSITE" id="PS50263">
    <property type="entry name" value="CN_HYDROLASE"/>
    <property type="match status" value="1"/>
</dbReference>
<comment type="caution">
    <text evidence="2">The sequence shown here is derived from an EMBL/GenBank/DDBJ whole genome shotgun (WGS) entry which is preliminary data.</text>
</comment>
<keyword evidence="2" id="KW-0012">Acyltransferase</keyword>
<dbReference type="RefSeq" id="WP_103130996.1">
    <property type="nucleotide sequence ID" value="NZ_BFAG01000016.1"/>
</dbReference>
<proteinExistence type="predicted"/>
<accession>A0A2I9D9W7</accession>
<dbReference type="Gene3D" id="3.60.110.10">
    <property type="entry name" value="Carbon-nitrogen hydrolase"/>
    <property type="match status" value="1"/>
</dbReference>
<dbReference type="InterPro" id="IPR036526">
    <property type="entry name" value="C-N_Hydrolase_sf"/>
</dbReference>
<keyword evidence="3" id="KW-1185">Reference proteome</keyword>
<protein>
    <submittedName>
        <fullName evidence="2">Nitrilase/cyanide hydratase and apolipoprotein N-acyltransferase</fullName>
    </submittedName>
</protein>
<evidence type="ECO:0000313" key="2">
    <source>
        <dbReference type="EMBL" id="GBF07696.1"/>
    </source>
</evidence>